<name>A0A0N9W4P3_PSEFL</name>
<dbReference type="InterPro" id="IPR011990">
    <property type="entry name" value="TPR-like_helical_dom_sf"/>
</dbReference>
<evidence type="ECO:0000313" key="1">
    <source>
        <dbReference type="EMBL" id="ALI08407.1"/>
    </source>
</evidence>
<sequence length="250" mass="29108">MNKIFLTSTLLFSLSALGQELPLDTSIKDLPPSLAIKVNKEIQLEVFRDKYNVYRHTIESSSTDPRGFIISCDHLQRLKENTTLLHISNVQQSVLPMLNNANERWNEYYLDFYFSSDEIPKSDNCVLQISSKRELPPSTVGEALNYTDGYFSFIDSDPYADLDDETAQQIILKKIANLIENNSYKESLLYFSMLERRQQDLPEDFYYYYAKSLKMSGESKKAMIYLKKYLAKYGKTGKYYERTTQLISEM</sequence>
<reference evidence="2" key="1">
    <citation type="submission" date="2015-09" db="EMBL/GenBank/DDBJ databases">
        <title>Whole genome sequence of Pseudomonas fluorescens FW300-N2C3.</title>
        <authorList>
            <person name="Ray J."/>
            <person name="Melnyk R."/>
            <person name="Deutschbauer A."/>
        </authorList>
    </citation>
    <scope>NUCLEOTIDE SEQUENCE [LARGE SCALE GENOMIC DNA]</scope>
    <source>
        <strain evidence="2">FW300-N2C3</strain>
    </source>
</reference>
<dbReference type="EMBL" id="CP012831">
    <property type="protein sequence ID" value="ALI08407.1"/>
    <property type="molecule type" value="Genomic_DNA"/>
</dbReference>
<dbReference type="RefSeq" id="WP_060740704.1">
    <property type="nucleotide sequence ID" value="NZ_CP012831.1"/>
</dbReference>
<reference evidence="1 2" key="2">
    <citation type="journal article" date="2018" name="Nature">
        <title>Mutant phenotypes for thousands of bacterial genes of unknown function.</title>
        <authorList>
            <person name="Price M.N."/>
            <person name="Wetmore K.M."/>
            <person name="Waters R.J."/>
            <person name="Callaghan M."/>
            <person name="Ray J."/>
            <person name="Liu H."/>
            <person name="Kuehl J.V."/>
            <person name="Melnyk R.A."/>
            <person name="Lamson J.S."/>
            <person name="Suh Y."/>
            <person name="Carlson H.K."/>
            <person name="Esquivel Z."/>
            <person name="Sadeeshkumar H."/>
            <person name="Chakraborty R."/>
            <person name="Zane G.M."/>
            <person name="Rubin B.E."/>
            <person name="Wall J.D."/>
            <person name="Visel A."/>
            <person name="Bristow J."/>
            <person name="Blow M.J."/>
            <person name="Arkin A.P."/>
            <person name="Deutschbauer A.M."/>
        </authorList>
    </citation>
    <scope>NUCLEOTIDE SEQUENCE [LARGE SCALE GENOMIC DNA]</scope>
    <source>
        <strain evidence="1 2">FW300-N2C3</strain>
    </source>
</reference>
<dbReference type="AlphaFoldDB" id="A0A0N9W4P3"/>
<gene>
    <name evidence="1" type="ORF">AO356_16810</name>
</gene>
<organism evidence="1 2">
    <name type="scientific">Pseudomonas fluorescens</name>
    <dbReference type="NCBI Taxonomy" id="294"/>
    <lineage>
        <taxon>Bacteria</taxon>
        <taxon>Pseudomonadati</taxon>
        <taxon>Pseudomonadota</taxon>
        <taxon>Gammaproteobacteria</taxon>
        <taxon>Pseudomonadales</taxon>
        <taxon>Pseudomonadaceae</taxon>
        <taxon>Pseudomonas</taxon>
    </lineage>
</organism>
<evidence type="ECO:0008006" key="3">
    <source>
        <dbReference type="Google" id="ProtNLM"/>
    </source>
</evidence>
<evidence type="ECO:0000313" key="2">
    <source>
        <dbReference type="Proteomes" id="UP000059425"/>
    </source>
</evidence>
<accession>A0A0N9W4P3</accession>
<proteinExistence type="predicted"/>
<dbReference type="SUPFAM" id="SSF48452">
    <property type="entry name" value="TPR-like"/>
    <property type="match status" value="1"/>
</dbReference>
<protein>
    <recommendedName>
        <fullName evidence="3">Tetratricopeptide repeat protein</fullName>
    </recommendedName>
</protein>
<dbReference type="Proteomes" id="UP000059425">
    <property type="component" value="Chromosome"/>
</dbReference>